<sequence>MIEYSDQEFEKKLMLLKDTQDAIQSLSAWCLKRHTNHKNIISIWLKAIRKVKIEKRLTLFYLANDVIQYSKKKNYKFVDGWATAIQKAIPYVRDEKIQSKMSRIIKIWEERGVYDDSYLADLTGLLTTPIQKLKLADPVQEFQIHALAIKVRSCVKLEQLTDLKMKTLREANLPLTNSEAIHNMLKDRTRSHEFLNELNEGMVKIESYVKCLKRETVERAQLIDALEVATSYYDEQNGEVKTVAQAYFNYTKRVKLLKSKLESMVGSMPTDSPMPSPDVNAPSPSTSSVSAEDIQNISFENLSNPSNYMINSSMENMTNDSDVYIPTTVVTKIKPYIAPKSYNTVQELYDPASVSFPAIDNQSEQTLTNQFPYDAPSPSPDETFAYSTYPNQTNVSFNTQLVVNPNDKSTAYSTNSYEAYVPTPMSSSQQYITSEFSNIVSPNNSSSQIINENTMPVNLVGQTAWDGTIHNDNWSTNDTPASPPFHEKISYQDTSVINKSDVVDHCVIAQKMLDRDERVIGQKITSKASDIDHRNLISLTHSPHMNSPLVSTDIDYRSFPGIPMPPSPPALLMEAVSKPQKDNVESVDMDLSDDEDKPKSNHDQKHPILLPPPLPPPMPFDFEQQNISDVTNQWELSSQQWSNERSNFNEMQWNAEQPEQWKQPNQWEHEQSDINIVHNQPPPLPWPQHEQRGQINTDFRPKWKRGNNNWPRGSRNFNHQSRPSGRWNQGPRFGPRNPPW</sequence>
<dbReference type="GO" id="GO:0000993">
    <property type="term" value="F:RNA polymerase II complex binding"/>
    <property type="evidence" value="ECO:0007669"/>
    <property type="project" value="TreeGrafter"/>
</dbReference>
<evidence type="ECO:0000256" key="1">
    <source>
        <dbReference type="SAM" id="MobiDB-lite"/>
    </source>
</evidence>
<feature type="region of interest" description="Disordered" evidence="1">
    <location>
        <begin position="676"/>
        <end position="740"/>
    </location>
</feature>
<dbReference type="Gene3D" id="1.25.40.90">
    <property type="match status" value="1"/>
</dbReference>
<dbReference type="Pfam" id="PF04818">
    <property type="entry name" value="CID"/>
    <property type="match status" value="1"/>
</dbReference>
<name>A0A8B8FNH2_9HEMI</name>
<feature type="domain" description="CID" evidence="2">
    <location>
        <begin position="1"/>
        <end position="130"/>
    </location>
</feature>
<dbReference type="GeneID" id="112684960"/>
<dbReference type="CDD" id="cd16981">
    <property type="entry name" value="CID_RPRD_like"/>
    <property type="match status" value="1"/>
</dbReference>
<dbReference type="SUPFAM" id="SSF48464">
    <property type="entry name" value="ENTH/VHS domain"/>
    <property type="match status" value="1"/>
</dbReference>
<dbReference type="InterPro" id="IPR006569">
    <property type="entry name" value="CID_dom"/>
</dbReference>
<evidence type="ECO:0000313" key="3">
    <source>
        <dbReference type="Proteomes" id="UP000694846"/>
    </source>
</evidence>
<reference evidence="4" key="1">
    <citation type="submission" date="2025-08" db="UniProtKB">
        <authorList>
            <consortium name="RefSeq"/>
        </authorList>
    </citation>
    <scope>IDENTIFICATION</scope>
    <source>
        <tissue evidence="4">Whole body</tissue>
    </source>
</reference>
<dbReference type="AlphaFoldDB" id="A0A8B8FNH2"/>
<dbReference type="RefSeq" id="XP_025412489.1">
    <property type="nucleotide sequence ID" value="XM_025556704.1"/>
</dbReference>
<evidence type="ECO:0000313" key="4">
    <source>
        <dbReference type="RefSeq" id="XP_025412489.1"/>
    </source>
</evidence>
<accession>A0A8B8FNH2</accession>
<dbReference type="PANTHER" id="PTHR12460:SF40">
    <property type="entry name" value="REGULATION OF NUCLEAR PRE-MRNA DOMAIN-CONTAINING PROTEIN 2"/>
    <property type="match status" value="1"/>
</dbReference>
<evidence type="ECO:0000259" key="2">
    <source>
        <dbReference type="PROSITE" id="PS51391"/>
    </source>
</evidence>
<keyword evidence="3" id="KW-1185">Reference proteome</keyword>
<feature type="compositionally biased region" description="Pro residues" evidence="1">
    <location>
        <begin position="609"/>
        <end position="619"/>
    </location>
</feature>
<protein>
    <submittedName>
        <fullName evidence="4">Uncharacterized protein LOC112684960 isoform X1</fullName>
    </submittedName>
</protein>
<dbReference type="Pfam" id="PF16566">
    <property type="entry name" value="CREPT"/>
    <property type="match status" value="1"/>
</dbReference>
<dbReference type="InterPro" id="IPR008942">
    <property type="entry name" value="ENTH_VHS"/>
</dbReference>
<feature type="compositionally biased region" description="Basic and acidic residues" evidence="1">
    <location>
        <begin position="596"/>
        <end position="606"/>
    </location>
</feature>
<feature type="region of interest" description="Disordered" evidence="1">
    <location>
        <begin position="580"/>
        <end position="623"/>
    </location>
</feature>
<dbReference type="Proteomes" id="UP000694846">
    <property type="component" value="Unplaced"/>
</dbReference>
<dbReference type="GO" id="GO:0031124">
    <property type="term" value="P:mRNA 3'-end processing"/>
    <property type="evidence" value="ECO:0007669"/>
    <property type="project" value="TreeGrafter"/>
</dbReference>
<dbReference type="SMART" id="SM00582">
    <property type="entry name" value="RPR"/>
    <property type="match status" value="1"/>
</dbReference>
<dbReference type="InterPro" id="IPR032337">
    <property type="entry name" value="RPRD1A/B_C"/>
</dbReference>
<dbReference type="PANTHER" id="PTHR12460">
    <property type="entry name" value="CYCLIN-DEPENDENT KINASE INHIBITOR-RELATED PROTEIN"/>
    <property type="match status" value="1"/>
</dbReference>
<feature type="compositionally biased region" description="Acidic residues" evidence="1">
    <location>
        <begin position="585"/>
        <end position="595"/>
    </location>
</feature>
<feature type="region of interest" description="Disordered" evidence="1">
    <location>
        <begin position="266"/>
        <end position="289"/>
    </location>
</feature>
<organism evidence="3 4">
    <name type="scientific">Sipha flava</name>
    <name type="common">yellow sugarcane aphid</name>
    <dbReference type="NCBI Taxonomy" id="143950"/>
    <lineage>
        <taxon>Eukaryota</taxon>
        <taxon>Metazoa</taxon>
        <taxon>Ecdysozoa</taxon>
        <taxon>Arthropoda</taxon>
        <taxon>Hexapoda</taxon>
        <taxon>Insecta</taxon>
        <taxon>Pterygota</taxon>
        <taxon>Neoptera</taxon>
        <taxon>Paraneoptera</taxon>
        <taxon>Hemiptera</taxon>
        <taxon>Sternorrhyncha</taxon>
        <taxon>Aphidomorpha</taxon>
        <taxon>Aphidoidea</taxon>
        <taxon>Aphididae</taxon>
        <taxon>Sipha</taxon>
    </lineage>
</organism>
<proteinExistence type="predicted"/>
<dbReference type="Gene3D" id="6.10.250.2560">
    <property type="match status" value="1"/>
</dbReference>
<feature type="compositionally biased region" description="Polar residues" evidence="1">
    <location>
        <begin position="706"/>
        <end position="727"/>
    </location>
</feature>
<dbReference type="OrthoDB" id="10069473at2759"/>
<dbReference type="PROSITE" id="PS51391">
    <property type="entry name" value="CID"/>
    <property type="match status" value="1"/>
</dbReference>
<gene>
    <name evidence="4" type="primary">LOC112684960</name>
</gene>